<evidence type="ECO:0000313" key="3">
    <source>
        <dbReference type="Proteomes" id="UP001209540"/>
    </source>
</evidence>
<sequence>MADRANNNESMKSRVLGNNLRSIVTRAESETYGFRHKEDKLPLTPPPHVVSGWIIILGTQCCIFVLGIHCCTGVLGIRRTMYFYINSSSCSSSSDYVLFYFLRTVNEDVRIFTVSSSW</sequence>
<reference evidence="2" key="2">
    <citation type="submission" date="2023-02" db="EMBL/GenBank/DDBJ databases">
        <authorList>
            <consortium name="DOE Joint Genome Institute"/>
            <person name="Mondo S.J."/>
            <person name="Chang Y."/>
            <person name="Wang Y."/>
            <person name="Ahrendt S."/>
            <person name="Andreopoulos W."/>
            <person name="Barry K."/>
            <person name="Beard J."/>
            <person name="Benny G.L."/>
            <person name="Blankenship S."/>
            <person name="Bonito G."/>
            <person name="Cuomo C."/>
            <person name="Desiro A."/>
            <person name="Gervers K.A."/>
            <person name="Hundley H."/>
            <person name="Kuo A."/>
            <person name="LaButti K."/>
            <person name="Lang B.F."/>
            <person name="Lipzen A."/>
            <person name="O'Donnell K."/>
            <person name="Pangilinan J."/>
            <person name="Reynolds N."/>
            <person name="Sandor L."/>
            <person name="Smith M.W."/>
            <person name="Tsang A."/>
            <person name="Grigoriev I.V."/>
            <person name="Stajich J.E."/>
            <person name="Spatafora J.W."/>
        </authorList>
    </citation>
    <scope>NUCLEOTIDE SEQUENCE</scope>
    <source>
        <strain evidence="2">RSA 2281</strain>
    </source>
</reference>
<reference evidence="2" key="1">
    <citation type="journal article" date="2022" name="IScience">
        <title>Evolution of zygomycete secretomes and the origins of terrestrial fungal ecologies.</title>
        <authorList>
            <person name="Chang Y."/>
            <person name="Wang Y."/>
            <person name="Mondo S."/>
            <person name="Ahrendt S."/>
            <person name="Andreopoulos W."/>
            <person name="Barry K."/>
            <person name="Beard J."/>
            <person name="Benny G.L."/>
            <person name="Blankenship S."/>
            <person name="Bonito G."/>
            <person name="Cuomo C."/>
            <person name="Desiro A."/>
            <person name="Gervers K.A."/>
            <person name="Hundley H."/>
            <person name="Kuo A."/>
            <person name="LaButti K."/>
            <person name="Lang B.F."/>
            <person name="Lipzen A."/>
            <person name="O'Donnell K."/>
            <person name="Pangilinan J."/>
            <person name="Reynolds N."/>
            <person name="Sandor L."/>
            <person name="Smith M.E."/>
            <person name="Tsang A."/>
            <person name="Grigoriev I.V."/>
            <person name="Stajich J.E."/>
            <person name="Spatafora J.W."/>
        </authorList>
    </citation>
    <scope>NUCLEOTIDE SEQUENCE</scope>
    <source>
        <strain evidence="2">RSA 2281</strain>
    </source>
</reference>
<comment type="caution">
    <text evidence="2">The sequence shown here is derived from an EMBL/GenBank/DDBJ whole genome shotgun (WGS) entry which is preliminary data.</text>
</comment>
<dbReference type="AlphaFoldDB" id="A0AAD5K219"/>
<dbReference type="EMBL" id="JAIXMP010000011">
    <property type="protein sequence ID" value="KAI9265175.1"/>
    <property type="molecule type" value="Genomic_DNA"/>
</dbReference>
<accession>A0AAD5K219</accession>
<organism evidence="2 3">
    <name type="scientific">Phascolomyces articulosus</name>
    <dbReference type="NCBI Taxonomy" id="60185"/>
    <lineage>
        <taxon>Eukaryota</taxon>
        <taxon>Fungi</taxon>
        <taxon>Fungi incertae sedis</taxon>
        <taxon>Mucoromycota</taxon>
        <taxon>Mucoromycotina</taxon>
        <taxon>Mucoromycetes</taxon>
        <taxon>Mucorales</taxon>
        <taxon>Lichtheimiaceae</taxon>
        <taxon>Phascolomyces</taxon>
    </lineage>
</organism>
<name>A0AAD5K219_9FUNG</name>
<proteinExistence type="predicted"/>
<evidence type="ECO:0000256" key="1">
    <source>
        <dbReference type="SAM" id="Phobius"/>
    </source>
</evidence>
<keyword evidence="1" id="KW-1133">Transmembrane helix</keyword>
<protein>
    <submittedName>
        <fullName evidence="2">Uncharacterized protein</fullName>
    </submittedName>
</protein>
<keyword evidence="3" id="KW-1185">Reference proteome</keyword>
<keyword evidence="1" id="KW-0812">Transmembrane</keyword>
<feature type="transmembrane region" description="Helical" evidence="1">
    <location>
        <begin position="50"/>
        <end position="77"/>
    </location>
</feature>
<dbReference type="Proteomes" id="UP001209540">
    <property type="component" value="Unassembled WGS sequence"/>
</dbReference>
<keyword evidence="1" id="KW-0472">Membrane</keyword>
<gene>
    <name evidence="2" type="ORF">BDA99DRAFT_536661</name>
</gene>
<evidence type="ECO:0000313" key="2">
    <source>
        <dbReference type="EMBL" id="KAI9265175.1"/>
    </source>
</evidence>